<evidence type="ECO:0000313" key="3">
    <source>
        <dbReference type="Proteomes" id="UP000477722"/>
    </source>
</evidence>
<dbReference type="SUPFAM" id="SSF51905">
    <property type="entry name" value="FAD/NAD(P)-binding domain"/>
    <property type="match status" value="1"/>
</dbReference>
<dbReference type="GO" id="GO:0005737">
    <property type="term" value="C:cytoplasm"/>
    <property type="evidence" value="ECO:0007669"/>
    <property type="project" value="TreeGrafter"/>
</dbReference>
<comment type="caution">
    <text evidence="2">The sequence shown here is derived from an EMBL/GenBank/DDBJ whole genome shotgun (WGS) entry which is preliminary data.</text>
</comment>
<organism evidence="2 3">
    <name type="scientific">Streptomyces boncukensis</name>
    <dbReference type="NCBI Taxonomy" id="2711219"/>
    <lineage>
        <taxon>Bacteria</taxon>
        <taxon>Bacillati</taxon>
        <taxon>Actinomycetota</taxon>
        <taxon>Actinomycetes</taxon>
        <taxon>Kitasatosporales</taxon>
        <taxon>Streptomycetaceae</taxon>
        <taxon>Streptomyces</taxon>
    </lineage>
</organism>
<dbReference type="PANTHER" id="PTHR13847">
    <property type="entry name" value="SARCOSINE DEHYDROGENASE-RELATED"/>
    <property type="match status" value="1"/>
</dbReference>
<dbReference type="Gene3D" id="3.30.9.10">
    <property type="entry name" value="D-Amino Acid Oxidase, subunit A, domain 2"/>
    <property type="match status" value="1"/>
</dbReference>
<dbReference type="Gene3D" id="3.50.50.60">
    <property type="entry name" value="FAD/NAD(P)-binding domain"/>
    <property type="match status" value="1"/>
</dbReference>
<proteinExistence type="predicted"/>
<keyword evidence="3" id="KW-1185">Reference proteome</keyword>
<feature type="domain" description="FAD dependent oxidoreductase" evidence="1">
    <location>
        <begin position="37"/>
        <end position="401"/>
    </location>
</feature>
<sequence length="467" mass="51025">MREPTTALADAQPAVYWLDDPARPRAHAALVGTEQCDLLVVGGGYSGLWTALLAKERDPGRDVVLVEGEETGWAASGRNGGFCAASLTHGFANGAARWPGEIAALEELGARNLDAIEEDVQRYAIDCDFERTGEIAVATEPHQVAELDESAAQARALGLDAGLELLDRDAVRAQADSPTFLAGLWDRTGVAMVNPARLAWGLKAACAEAGVRIYEHTPATQLAVRGAGAAVRTPYGRVRARHVALGTNAFPSLLRRVRPYVVPVYDYALMTEPLGADQLAAVGWRNRQGLSDSANHFHYFRLTADNRILWGGYDVVYHYGSRIAREYDQRPETFRTLARHFFRCFPQLEGLRFTHRWGGVIDTCSRFSAFFGTAHGGRVGYAAGYTGLGVGATRFGAEVMLDLLDGARTERTELEMVRGRPLPFPPEPLRWAGIGLTQWSLARADARGGRRNLWLRTLDRAGMGFDS</sequence>
<dbReference type="AlphaFoldDB" id="A0A6G4X256"/>
<dbReference type="PANTHER" id="PTHR13847:SF281">
    <property type="entry name" value="FAD DEPENDENT OXIDOREDUCTASE DOMAIN-CONTAINING PROTEIN"/>
    <property type="match status" value="1"/>
</dbReference>
<evidence type="ECO:0000313" key="2">
    <source>
        <dbReference type="EMBL" id="NGO71468.1"/>
    </source>
</evidence>
<dbReference type="Proteomes" id="UP000477722">
    <property type="component" value="Unassembled WGS sequence"/>
</dbReference>
<dbReference type="RefSeq" id="WP_165301103.1">
    <property type="nucleotide sequence ID" value="NZ_JAAKZZ010000307.1"/>
</dbReference>
<dbReference type="InterPro" id="IPR036188">
    <property type="entry name" value="FAD/NAD-bd_sf"/>
</dbReference>
<gene>
    <name evidence="2" type="ORF">G5C65_24585</name>
</gene>
<dbReference type="EMBL" id="JAAKZZ010000307">
    <property type="protein sequence ID" value="NGO71468.1"/>
    <property type="molecule type" value="Genomic_DNA"/>
</dbReference>
<evidence type="ECO:0000259" key="1">
    <source>
        <dbReference type="Pfam" id="PF01266"/>
    </source>
</evidence>
<reference evidence="2 3" key="1">
    <citation type="submission" date="2020-02" db="EMBL/GenBank/DDBJ databases">
        <title>Whole-genome analyses of novel actinobacteria.</title>
        <authorList>
            <person name="Sahin N."/>
            <person name="Tatar D."/>
        </authorList>
    </citation>
    <scope>NUCLEOTIDE SEQUENCE [LARGE SCALE GENOMIC DNA]</scope>
    <source>
        <strain evidence="2 3">SB3404</strain>
    </source>
</reference>
<protein>
    <submittedName>
        <fullName evidence="2">FAD-dependent oxidoreductase</fullName>
    </submittedName>
</protein>
<dbReference type="InterPro" id="IPR006076">
    <property type="entry name" value="FAD-dep_OxRdtase"/>
</dbReference>
<name>A0A6G4X256_9ACTN</name>
<dbReference type="Pfam" id="PF01266">
    <property type="entry name" value="DAO"/>
    <property type="match status" value="1"/>
</dbReference>
<accession>A0A6G4X256</accession>